<evidence type="ECO:0000259" key="5">
    <source>
        <dbReference type="Pfam" id="PF06441"/>
    </source>
</evidence>
<accession>A0A318J1J8</accession>
<comment type="caution">
    <text evidence="6">The sequence shown here is derived from an EMBL/GenBank/DDBJ whole genome shotgun (WGS) entry which is preliminary data.</text>
</comment>
<dbReference type="Proteomes" id="UP000247792">
    <property type="component" value="Unassembled WGS sequence"/>
</dbReference>
<dbReference type="InterPro" id="IPR010497">
    <property type="entry name" value="Epoxide_hydro_N"/>
</dbReference>
<evidence type="ECO:0000256" key="4">
    <source>
        <dbReference type="PIRSR" id="PIRSR001112-1"/>
    </source>
</evidence>
<reference evidence="6 7" key="1">
    <citation type="submission" date="2018-05" db="EMBL/GenBank/DDBJ databases">
        <title>Genomic Encyclopedia of Type Strains, Phase IV (KMG-IV): sequencing the most valuable type-strain genomes for metagenomic binning, comparative biology and taxonomic classification.</title>
        <authorList>
            <person name="Goeker M."/>
        </authorList>
    </citation>
    <scope>NUCLEOTIDE SEQUENCE [LARGE SCALE GENOMIC DNA]</scope>
    <source>
        <strain evidence="6 7">DSM 19792</strain>
    </source>
</reference>
<keyword evidence="7" id="KW-1185">Reference proteome</keyword>
<evidence type="ECO:0000256" key="3">
    <source>
        <dbReference type="ARBA" id="ARBA00022801"/>
    </source>
</evidence>
<sequence>MKITPWHAPLDVSHANDLLQRLSNARWADAIVDDWSYGTATQPLRHLIDFWQTRYDINEAISRLNALPHYQAEIDGFHIHFLYFKGRSKSKKPQPLLLSNGWPSSFVEYTRLAPMLADPGSHGGNDADVDIDDAFDVIIPAHPGFGLSARPSMPKQVQTIDLFHRLMHEGLGYSSYMVSGTDVGAGVATRMALKYPQAIKGIHLSAVVEPPGIASATDLSKAELAYMESVKQWSDKEGAYLHLQATRPQTLAYALNDSPLGLASWILEKFKNWSDVGDNLFEVFPEQMLLDNLLLYWVTQTIGSSMRYYYEARHFRPALQLHDRVSVPTAVCMWPRELVVAPKEWAARFYNLVQYTSPARGGHFPAWEQTQAYAEDLRQFSRALR</sequence>
<dbReference type="GO" id="GO:0097176">
    <property type="term" value="P:epoxide metabolic process"/>
    <property type="evidence" value="ECO:0007669"/>
    <property type="project" value="TreeGrafter"/>
</dbReference>
<dbReference type="PRINTS" id="PR00412">
    <property type="entry name" value="EPOXHYDRLASE"/>
</dbReference>
<protein>
    <submittedName>
        <fullName evidence="6">Microsomal epoxide hydrolase</fullName>
    </submittedName>
</protein>
<comment type="similarity">
    <text evidence="1">Belongs to the peptidase S33 family.</text>
</comment>
<feature type="active site" description="Nucleophile" evidence="4">
    <location>
        <position position="182"/>
    </location>
</feature>
<evidence type="ECO:0000313" key="7">
    <source>
        <dbReference type="Proteomes" id="UP000247792"/>
    </source>
</evidence>
<dbReference type="GO" id="GO:0004301">
    <property type="term" value="F:epoxide hydrolase activity"/>
    <property type="evidence" value="ECO:0007669"/>
    <property type="project" value="TreeGrafter"/>
</dbReference>
<dbReference type="Pfam" id="PF06441">
    <property type="entry name" value="EHN"/>
    <property type="match status" value="1"/>
</dbReference>
<dbReference type="InterPro" id="IPR029058">
    <property type="entry name" value="AB_hydrolase_fold"/>
</dbReference>
<dbReference type="RefSeq" id="WP_170133687.1">
    <property type="nucleotide sequence ID" value="NZ_QJKB01000015.1"/>
</dbReference>
<feature type="domain" description="Epoxide hydrolase N-terminal" evidence="5">
    <location>
        <begin position="5"/>
        <end position="109"/>
    </location>
</feature>
<dbReference type="AlphaFoldDB" id="A0A318J1J8"/>
<dbReference type="InterPro" id="IPR016292">
    <property type="entry name" value="Epoxide_hydrolase"/>
</dbReference>
<evidence type="ECO:0000313" key="6">
    <source>
        <dbReference type="EMBL" id="PXX37818.1"/>
    </source>
</evidence>
<feature type="active site" description="Proton acceptor" evidence="4">
    <location>
        <position position="363"/>
    </location>
</feature>
<proteinExistence type="inferred from homology"/>
<evidence type="ECO:0000256" key="1">
    <source>
        <dbReference type="ARBA" id="ARBA00010088"/>
    </source>
</evidence>
<dbReference type="PIRSF" id="PIRSF001112">
    <property type="entry name" value="Epoxide_hydrolase"/>
    <property type="match status" value="1"/>
</dbReference>
<dbReference type="PANTHER" id="PTHR21661">
    <property type="entry name" value="EPOXIDE HYDROLASE 1-RELATED"/>
    <property type="match status" value="1"/>
</dbReference>
<dbReference type="EMBL" id="QJKB01000015">
    <property type="protein sequence ID" value="PXX37818.1"/>
    <property type="molecule type" value="Genomic_DNA"/>
</dbReference>
<name>A0A318J1J8_9BURK</name>
<evidence type="ECO:0000256" key="2">
    <source>
        <dbReference type="ARBA" id="ARBA00022797"/>
    </source>
</evidence>
<organism evidence="6 7">
    <name type="scientific">Undibacterium pigrum</name>
    <dbReference type="NCBI Taxonomy" id="401470"/>
    <lineage>
        <taxon>Bacteria</taxon>
        <taxon>Pseudomonadati</taxon>
        <taxon>Pseudomonadota</taxon>
        <taxon>Betaproteobacteria</taxon>
        <taxon>Burkholderiales</taxon>
        <taxon>Oxalobacteraceae</taxon>
        <taxon>Undibacterium</taxon>
    </lineage>
</organism>
<keyword evidence="3 6" id="KW-0378">Hydrolase</keyword>
<dbReference type="Gene3D" id="3.40.50.1820">
    <property type="entry name" value="alpha/beta hydrolase"/>
    <property type="match status" value="1"/>
</dbReference>
<feature type="active site" description="Proton donor" evidence="4">
    <location>
        <position position="309"/>
    </location>
</feature>
<dbReference type="InterPro" id="IPR000639">
    <property type="entry name" value="Epox_hydrolase-like"/>
</dbReference>
<dbReference type="SUPFAM" id="SSF53474">
    <property type="entry name" value="alpha/beta-Hydrolases"/>
    <property type="match status" value="1"/>
</dbReference>
<gene>
    <name evidence="6" type="ORF">DFR42_11568</name>
</gene>
<keyword evidence="2" id="KW-0058">Aromatic hydrocarbons catabolism</keyword>
<dbReference type="PANTHER" id="PTHR21661:SF35">
    <property type="entry name" value="EPOXIDE HYDROLASE"/>
    <property type="match status" value="1"/>
</dbReference>